<dbReference type="PROSITE" id="PS51257">
    <property type="entry name" value="PROKAR_LIPOPROTEIN"/>
    <property type="match status" value="1"/>
</dbReference>
<dbReference type="InterPro" id="IPR038607">
    <property type="entry name" value="PhoD-like_sf"/>
</dbReference>
<feature type="domain" description="PhoD-like phosphatase metallophosphatase" evidence="1">
    <location>
        <begin position="160"/>
        <end position="470"/>
    </location>
</feature>
<reference evidence="2 3" key="1">
    <citation type="journal article" date="2015" name="Genome Announc.">
        <title>Draft Genome Sequences of Marine Isolates of Thalassomonas viridans and Thalassomonas actiniarum.</title>
        <authorList>
            <person name="Olonade I."/>
            <person name="van Zyl L.J."/>
            <person name="Trindade M."/>
        </authorList>
    </citation>
    <scope>NUCLEOTIDE SEQUENCE [LARGE SCALE GENOMIC DNA]</scope>
    <source>
        <strain evidence="2 3">XOM25</strain>
    </source>
</reference>
<dbReference type="PANTHER" id="PTHR37031:SF2">
    <property type="entry name" value="PHOD-LIKE PHOSPHATASE METALLOPHOSPHATASE DOMAIN-CONTAINING PROTEIN"/>
    <property type="match status" value="1"/>
</dbReference>
<dbReference type="InterPro" id="IPR029052">
    <property type="entry name" value="Metallo-depent_PP-like"/>
</dbReference>
<dbReference type="SUPFAM" id="SSF56300">
    <property type="entry name" value="Metallo-dependent phosphatases"/>
    <property type="match status" value="1"/>
</dbReference>
<gene>
    <name evidence="2" type="ORF">SG34_015195</name>
</gene>
<keyword evidence="3" id="KW-1185">Reference proteome</keyword>
<dbReference type="PANTHER" id="PTHR37031">
    <property type="entry name" value="METALLOPHOSPHATASE BINDING DOMAIN PROTEIN"/>
    <property type="match status" value="1"/>
</dbReference>
<dbReference type="InterPro" id="IPR018946">
    <property type="entry name" value="PhoD-like_MPP"/>
</dbReference>
<dbReference type="Proteomes" id="UP000032352">
    <property type="component" value="Chromosome"/>
</dbReference>
<accession>A0AAF0C7F1</accession>
<dbReference type="RefSeq" id="WP_044840946.1">
    <property type="nucleotide sequence ID" value="NZ_CP059733.1"/>
</dbReference>
<evidence type="ECO:0000313" key="3">
    <source>
        <dbReference type="Proteomes" id="UP000032352"/>
    </source>
</evidence>
<dbReference type="KEGG" id="tvd:SG34_015195"/>
<dbReference type="Pfam" id="PF09423">
    <property type="entry name" value="PhoD"/>
    <property type="match status" value="1"/>
</dbReference>
<evidence type="ECO:0000313" key="2">
    <source>
        <dbReference type="EMBL" id="WDE02789.1"/>
    </source>
</evidence>
<dbReference type="EMBL" id="CP059733">
    <property type="protein sequence ID" value="WDE02789.1"/>
    <property type="molecule type" value="Genomic_DNA"/>
</dbReference>
<dbReference type="Gene3D" id="3.60.21.70">
    <property type="entry name" value="PhoD-like phosphatase"/>
    <property type="match status" value="1"/>
</dbReference>
<dbReference type="AlphaFoldDB" id="A0AAF0C7F1"/>
<organism evidence="2 3">
    <name type="scientific">Thalassomonas viridans</name>
    <dbReference type="NCBI Taxonomy" id="137584"/>
    <lineage>
        <taxon>Bacteria</taxon>
        <taxon>Pseudomonadati</taxon>
        <taxon>Pseudomonadota</taxon>
        <taxon>Gammaproteobacteria</taxon>
        <taxon>Alteromonadales</taxon>
        <taxon>Colwelliaceae</taxon>
        <taxon>Thalassomonas</taxon>
    </lineage>
</organism>
<reference evidence="2 3" key="2">
    <citation type="journal article" date="2022" name="Mar. Drugs">
        <title>Bioassay-Guided Fractionation Leads to the Detection of Cholic Acid Generated by the Rare Thalassomonas sp.</title>
        <authorList>
            <person name="Pheiffer F."/>
            <person name="Schneider Y.K."/>
            <person name="Hansen E.H."/>
            <person name="Andersen J.H."/>
            <person name="Isaksson J."/>
            <person name="Busche T."/>
            <person name="R C."/>
            <person name="Kalinowski J."/>
            <person name="Zyl L.V."/>
            <person name="Trindade M."/>
        </authorList>
    </citation>
    <scope>NUCLEOTIDE SEQUENCE [LARGE SCALE GENOMIC DNA]</scope>
    <source>
        <strain evidence="2 3">XOM25</strain>
    </source>
</reference>
<sequence>MKTLFDPDTIEHAYSKLGSMAIVGHTTTSSCKIWVRAYRKGPWRIVLSEAPFTGDLARLGEMGVLEYFASVNAEVIVSPTIEINESTDLTATFSMSGLKENTRYYYALISDIANEALVPRRTELGSQNKYYFRTLPANPEKLVFGYYSCNDPFSQRPHSEAAWPYFYQVLKDKNAAFCIGGGDQIYVDTNKKQDMYSITDWLAKYKNDIIEEYTRDGQLDEDGVVALFVKKYRMYYRLYWNFPSLQQVFQHFPQYMTWDDHEILDGWGSYTKAERQELLSRLLQSDDEETNGRLIELLFQAAKQVFFEYQHAHNPDTQVHLREAENSACVWDYGYTVGQAAVYVLDVRGHHDYERAEEQGNALLGDAQMQRLQTWLERDEVKQAKAVFIATAVPVVHWGKLMMKGEFLKSARDDLRDEWEHESNHKERNKMLDMVMQFSQQQGSTVTFLSGDVHCASVYRISSKHYLHARVFNATSSGISRKPNKQYTEALMAKDGKMTGSDHYKITCLNNFAGKHNFMTVTTDFFGQETEINVDLHWPSDDDDITSRRTRLE</sequence>
<proteinExistence type="predicted"/>
<evidence type="ECO:0000259" key="1">
    <source>
        <dbReference type="Pfam" id="PF09423"/>
    </source>
</evidence>
<protein>
    <submittedName>
        <fullName evidence="2">Alkaline phosphatase family protein</fullName>
    </submittedName>
</protein>
<name>A0AAF0C7F1_9GAMM</name>
<dbReference type="CDD" id="cd07389">
    <property type="entry name" value="MPP_PhoD"/>
    <property type="match status" value="1"/>
</dbReference>